<gene>
    <name evidence="2" type="ORF">EZS28_028109</name>
</gene>
<proteinExistence type="predicted"/>
<evidence type="ECO:0000256" key="1">
    <source>
        <dbReference type="SAM" id="MobiDB-lite"/>
    </source>
</evidence>
<dbReference type="Proteomes" id="UP000324800">
    <property type="component" value="Unassembled WGS sequence"/>
</dbReference>
<dbReference type="EMBL" id="SNRW01010576">
    <property type="protein sequence ID" value="KAA6376365.1"/>
    <property type="molecule type" value="Genomic_DNA"/>
</dbReference>
<evidence type="ECO:0000313" key="3">
    <source>
        <dbReference type="Proteomes" id="UP000324800"/>
    </source>
</evidence>
<feature type="compositionally biased region" description="Polar residues" evidence="1">
    <location>
        <begin position="68"/>
        <end position="79"/>
    </location>
</feature>
<feature type="region of interest" description="Disordered" evidence="1">
    <location>
        <begin position="68"/>
        <end position="93"/>
    </location>
</feature>
<sequence length="93" mass="10153">MRDQRNELQSPSSTNQRITFPSVSSSAFYAACYTQPVQLTSNVHPVIVLIVGLLFQLTVTDAREVIDTGSNKVTGPSSNIKKERQKGLITESG</sequence>
<dbReference type="AlphaFoldDB" id="A0A5J4V2T6"/>
<organism evidence="2 3">
    <name type="scientific">Streblomastix strix</name>
    <dbReference type="NCBI Taxonomy" id="222440"/>
    <lineage>
        <taxon>Eukaryota</taxon>
        <taxon>Metamonada</taxon>
        <taxon>Preaxostyla</taxon>
        <taxon>Oxymonadida</taxon>
        <taxon>Streblomastigidae</taxon>
        <taxon>Streblomastix</taxon>
    </lineage>
</organism>
<name>A0A5J4V2T6_9EUKA</name>
<evidence type="ECO:0000313" key="2">
    <source>
        <dbReference type="EMBL" id="KAA6376365.1"/>
    </source>
</evidence>
<accession>A0A5J4V2T6</accession>
<reference evidence="2 3" key="1">
    <citation type="submission" date="2019-03" db="EMBL/GenBank/DDBJ databases">
        <title>Single cell metagenomics reveals metabolic interactions within the superorganism composed of flagellate Streblomastix strix and complex community of Bacteroidetes bacteria on its surface.</title>
        <authorList>
            <person name="Treitli S.C."/>
            <person name="Kolisko M."/>
            <person name="Husnik F."/>
            <person name="Keeling P."/>
            <person name="Hampl V."/>
        </authorList>
    </citation>
    <scope>NUCLEOTIDE SEQUENCE [LARGE SCALE GENOMIC DNA]</scope>
    <source>
        <strain evidence="2">ST1C</strain>
    </source>
</reference>
<protein>
    <submittedName>
        <fullName evidence="2">Uncharacterized protein</fullName>
    </submittedName>
</protein>
<comment type="caution">
    <text evidence="2">The sequence shown here is derived from an EMBL/GenBank/DDBJ whole genome shotgun (WGS) entry which is preliminary data.</text>
</comment>